<dbReference type="Gene3D" id="3.90.870.10">
    <property type="entry name" value="DHBP synthase"/>
    <property type="match status" value="1"/>
</dbReference>
<evidence type="ECO:0000313" key="21">
    <source>
        <dbReference type="EMBL" id="KAA9007412.1"/>
    </source>
</evidence>
<dbReference type="GO" id="GO:0030145">
    <property type="term" value="F:manganese ion binding"/>
    <property type="evidence" value="ECO:0007669"/>
    <property type="project" value="UniProtKB-UniRule"/>
</dbReference>
<dbReference type="GO" id="GO:0008686">
    <property type="term" value="F:3,4-dihydroxy-2-butanone-4-phosphate synthase activity"/>
    <property type="evidence" value="ECO:0007669"/>
    <property type="project" value="UniProtKB-UniRule"/>
</dbReference>
<dbReference type="CDD" id="cd00641">
    <property type="entry name" value="GTP_cyclohydro2"/>
    <property type="match status" value="1"/>
</dbReference>
<dbReference type="AlphaFoldDB" id="A0A5J5GI87"/>
<feature type="binding site" evidence="19">
    <location>
        <position position="36"/>
    </location>
    <ligand>
        <name>Mg(2+)</name>
        <dbReference type="ChEBI" id="CHEBI:18420"/>
        <label>2</label>
    </ligand>
</feature>
<evidence type="ECO:0000256" key="4">
    <source>
        <dbReference type="ARBA" id="ARBA00004853"/>
    </source>
</evidence>
<comment type="similarity">
    <text evidence="6 19">In the N-terminal section; belongs to the DHBP synthase family.</text>
</comment>
<dbReference type="FunFam" id="3.90.870.10:FF:000001">
    <property type="entry name" value="Riboflavin biosynthesis protein RibBA"/>
    <property type="match status" value="1"/>
</dbReference>
<evidence type="ECO:0000256" key="18">
    <source>
        <dbReference type="ARBA" id="ARBA00049295"/>
    </source>
</evidence>
<keyword evidence="15 19" id="KW-0456">Lyase</keyword>
<dbReference type="SUPFAM" id="SSF55821">
    <property type="entry name" value="YrdC/RibB"/>
    <property type="match status" value="1"/>
</dbReference>
<accession>A0A5J5GI87</accession>
<gene>
    <name evidence="19" type="primary">ribBA</name>
    <name evidence="21" type="ORF">F4V43_02690</name>
</gene>
<protein>
    <recommendedName>
        <fullName evidence="19">Riboflavin biosynthesis protein RibBA</fullName>
    </recommendedName>
    <domain>
        <recommendedName>
            <fullName evidence="19">3,4-dihydroxy-2-butanone 4-phosphate synthase</fullName>
            <shortName evidence="19">DHBP synthase</shortName>
            <ecNumber evidence="19">4.1.99.12</ecNumber>
        </recommendedName>
    </domain>
    <domain>
        <recommendedName>
            <fullName evidence="19">GTP cyclohydrolase-2</fullName>
            <ecNumber evidence="19">3.5.4.25</ecNumber>
        </recommendedName>
        <alternativeName>
            <fullName evidence="19">GTP cyclohydrolase II</fullName>
        </alternativeName>
    </domain>
</protein>
<dbReference type="SUPFAM" id="SSF142695">
    <property type="entry name" value="RibA-like"/>
    <property type="match status" value="1"/>
</dbReference>
<dbReference type="Pfam" id="PF00926">
    <property type="entry name" value="DHBP_synthase"/>
    <property type="match status" value="1"/>
</dbReference>
<keyword evidence="13 19" id="KW-0342">GTP-binding</keyword>
<comment type="pathway">
    <text evidence="4 19">Cofactor biosynthesis; riboflavin biosynthesis; 5-amino-6-(D-ribitylamino)uracil from GTP: step 1/4.</text>
</comment>
<keyword evidence="14 19" id="KW-0464">Manganese</keyword>
<comment type="caution">
    <text evidence="21">The sequence shown here is derived from an EMBL/GenBank/DDBJ whole genome shotgun (WGS) entry which is preliminary data.</text>
</comment>
<evidence type="ECO:0000259" key="20">
    <source>
        <dbReference type="Pfam" id="PF00925"/>
    </source>
</evidence>
<feature type="binding site" evidence="19">
    <location>
        <begin position="147"/>
        <end position="151"/>
    </location>
    <ligand>
        <name>D-ribulose 5-phosphate</name>
        <dbReference type="ChEBI" id="CHEBI:58121"/>
    </ligand>
</feature>
<dbReference type="GO" id="GO:0005829">
    <property type="term" value="C:cytosol"/>
    <property type="evidence" value="ECO:0007669"/>
    <property type="project" value="TreeGrafter"/>
</dbReference>
<evidence type="ECO:0000256" key="14">
    <source>
        <dbReference type="ARBA" id="ARBA00023211"/>
    </source>
</evidence>
<dbReference type="GO" id="GO:0008270">
    <property type="term" value="F:zinc ion binding"/>
    <property type="evidence" value="ECO:0007669"/>
    <property type="project" value="UniProtKB-UniRule"/>
</dbReference>
<dbReference type="NCBIfam" id="NF006803">
    <property type="entry name" value="PRK09311.1"/>
    <property type="match status" value="1"/>
</dbReference>
<keyword evidence="10 19" id="KW-0378">Hydrolase</keyword>
<keyword evidence="7 19" id="KW-0686">Riboflavin biosynthesis</keyword>
<feature type="binding site" evidence="19">
    <location>
        <position position="264"/>
    </location>
    <ligand>
        <name>Zn(2+)</name>
        <dbReference type="ChEBI" id="CHEBI:29105"/>
        <note>catalytic</note>
    </ligand>
</feature>
<feature type="active site" description="Nucleophile; for GTP cyclohydrolase activity" evidence="19">
    <location>
        <position position="338"/>
    </location>
</feature>
<evidence type="ECO:0000256" key="19">
    <source>
        <dbReference type="HAMAP-Rule" id="MF_01283"/>
    </source>
</evidence>
<evidence type="ECO:0000256" key="16">
    <source>
        <dbReference type="ARBA" id="ARBA00023268"/>
    </source>
</evidence>
<feature type="binding site" evidence="19">
    <location>
        <position position="359"/>
    </location>
    <ligand>
        <name>GTP</name>
        <dbReference type="ChEBI" id="CHEBI:37565"/>
    </ligand>
</feature>
<dbReference type="NCBIfam" id="NF001591">
    <property type="entry name" value="PRK00393.1"/>
    <property type="match status" value="1"/>
</dbReference>
<name>A0A5J5GI87_9BACL</name>
<dbReference type="InterPro" id="IPR036144">
    <property type="entry name" value="RibA-like_sf"/>
</dbReference>
<evidence type="ECO:0000256" key="13">
    <source>
        <dbReference type="ARBA" id="ARBA00023134"/>
    </source>
</evidence>
<dbReference type="EMBL" id="VYKK01000004">
    <property type="protein sequence ID" value="KAA9007412.1"/>
    <property type="molecule type" value="Genomic_DNA"/>
</dbReference>
<feature type="binding site" evidence="19">
    <location>
        <position position="171"/>
    </location>
    <ligand>
        <name>D-ribulose 5-phosphate</name>
        <dbReference type="ChEBI" id="CHEBI:58121"/>
    </ligand>
</feature>
<dbReference type="InterPro" id="IPR017945">
    <property type="entry name" value="DHBP_synth_RibB-like_a/b_dom"/>
</dbReference>
<evidence type="ECO:0000256" key="9">
    <source>
        <dbReference type="ARBA" id="ARBA00022741"/>
    </source>
</evidence>
<keyword evidence="11 19" id="KW-0862">Zinc</keyword>
<dbReference type="UniPathway" id="UPA00275">
    <property type="reaction ID" value="UER00399"/>
</dbReference>
<evidence type="ECO:0000256" key="7">
    <source>
        <dbReference type="ARBA" id="ARBA00022619"/>
    </source>
</evidence>
<dbReference type="Pfam" id="PF00925">
    <property type="entry name" value="GTP_cyclohydro2"/>
    <property type="match status" value="1"/>
</dbReference>
<keyword evidence="16 19" id="KW-0511">Multifunctional enzyme</keyword>
<dbReference type="OrthoDB" id="9793111at2"/>
<proteinExistence type="inferred from homology"/>
<feature type="site" description="Essential for DHBP synthase activity" evidence="19">
    <location>
        <position position="133"/>
    </location>
</feature>
<feature type="binding site" evidence="19">
    <location>
        <position position="275"/>
    </location>
    <ligand>
        <name>Zn(2+)</name>
        <dbReference type="ChEBI" id="CHEBI:29105"/>
        <note>catalytic</note>
    </ligand>
</feature>
<keyword evidence="22" id="KW-1185">Reference proteome</keyword>
<dbReference type="InterPro" id="IPR016299">
    <property type="entry name" value="Riboflavin_synth_RibBA"/>
</dbReference>
<feature type="binding site" evidence="19">
    <location>
        <position position="150"/>
    </location>
    <ligand>
        <name>Mg(2+)</name>
        <dbReference type="ChEBI" id="CHEBI:18420"/>
        <label>2</label>
    </ligand>
</feature>
<dbReference type="HAMAP" id="MF_00180">
    <property type="entry name" value="RibB"/>
    <property type="match status" value="1"/>
</dbReference>
<dbReference type="HAMAP" id="MF_00179">
    <property type="entry name" value="RibA"/>
    <property type="match status" value="1"/>
</dbReference>
<reference evidence="21 22" key="1">
    <citation type="submission" date="2019-09" db="EMBL/GenBank/DDBJ databases">
        <title>Bacillus ochoae sp. nov., Paenibacillus whitsoniae sp. nov., Paenibacillus spiritus sp. nov. Isolated from the Mars Exploration Rover during spacecraft assembly.</title>
        <authorList>
            <person name="Seuylemezian A."/>
            <person name="Vaishampayan P."/>
        </authorList>
    </citation>
    <scope>NUCLEOTIDE SEQUENCE [LARGE SCALE GENOMIC DNA]</scope>
    <source>
        <strain evidence="21 22">MER_111</strain>
    </source>
</reference>
<dbReference type="PANTHER" id="PTHR21327:SF18">
    <property type="entry name" value="3,4-DIHYDROXY-2-BUTANONE 4-PHOSPHATE SYNTHASE"/>
    <property type="match status" value="1"/>
</dbReference>
<comment type="function">
    <text evidence="17 19">Catalyzes the conversion of GTP to 2,5-diamino-6-ribosylamino-4(3H)-pyrimidinone 5'-phosphate (DARP), formate and pyrophosphate.</text>
</comment>
<dbReference type="FunFam" id="3.40.50.10990:FF:000001">
    <property type="entry name" value="Riboflavin biosynthesis protein RibBA"/>
    <property type="match status" value="1"/>
</dbReference>
<keyword evidence="12 19" id="KW-0460">Magnesium</keyword>
<dbReference type="PIRSF" id="PIRSF001259">
    <property type="entry name" value="RibA"/>
    <property type="match status" value="1"/>
</dbReference>
<dbReference type="EC" id="3.5.4.25" evidence="19"/>
<dbReference type="GO" id="GO:0009231">
    <property type="term" value="P:riboflavin biosynthetic process"/>
    <property type="evidence" value="ECO:0007669"/>
    <property type="project" value="UniProtKB-UniRule"/>
</dbReference>
<comment type="pathway">
    <text evidence="5 19">Cofactor biosynthesis; riboflavin biosynthesis; 2-hydroxy-3-oxobutyl phosphate from D-ribulose 5-phosphate: step 1/1.</text>
</comment>
<evidence type="ECO:0000256" key="1">
    <source>
        <dbReference type="ARBA" id="ARBA00000141"/>
    </source>
</evidence>
<dbReference type="EC" id="4.1.99.12" evidence="19"/>
<comment type="cofactor">
    <cofactor evidence="19">
        <name>Zn(2+)</name>
        <dbReference type="ChEBI" id="CHEBI:29105"/>
    </cofactor>
    <text evidence="19">Binds 1 zinc ion per subunit.</text>
</comment>
<evidence type="ECO:0000256" key="5">
    <source>
        <dbReference type="ARBA" id="ARBA00004904"/>
    </source>
</evidence>
<dbReference type="Gene3D" id="3.40.50.10990">
    <property type="entry name" value="GTP cyclohydrolase II"/>
    <property type="match status" value="1"/>
</dbReference>
<comment type="catalytic activity">
    <reaction evidence="1 19">
        <text>D-ribulose 5-phosphate = (2S)-2-hydroxy-3-oxobutyl phosphate + formate + H(+)</text>
        <dbReference type="Rhea" id="RHEA:18457"/>
        <dbReference type="ChEBI" id="CHEBI:15378"/>
        <dbReference type="ChEBI" id="CHEBI:15740"/>
        <dbReference type="ChEBI" id="CHEBI:58121"/>
        <dbReference type="ChEBI" id="CHEBI:58830"/>
        <dbReference type="EC" id="4.1.99.12"/>
    </reaction>
</comment>
<feature type="binding site" evidence="19">
    <location>
        <position position="280"/>
    </location>
    <ligand>
        <name>GTP</name>
        <dbReference type="ChEBI" id="CHEBI:37565"/>
    </ligand>
</feature>
<dbReference type="Proteomes" id="UP000367750">
    <property type="component" value="Unassembled WGS sequence"/>
</dbReference>
<comment type="similarity">
    <text evidence="19">In the C-terminal section; belongs to the GTP cyclohydrolase II family.</text>
</comment>
<dbReference type="PANTHER" id="PTHR21327">
    <property type="entry name" value="GTP CYCLOHYDROLASE II-RELATED"/>
    <property type="match status" value="1"/>
</dbReference>
<evidence type="ECO:0000256" key="12">
    <source>
        <dbReference type="ARBA" id="ARBA00022842"/>
    </source>
</evidence>
<feature type="binding site" evidence="19">
    <location>
        <begin position="35"/>
        <end position="36"/>
    </location>
    <ligand>
        <name>D-ribulose 5-phosphate</name>
        <dbReference type="ChEBI" id="CHEBI:58121"/>
    </ligand>
</feature>
<dbReference type="HAMAP" id="MF_01283">
    <property type="entry name" value="RibBA"/>
    <property type="match status" value="1"/>
</dbReference>
<feature type="binding site" evidence="19">
    <location>
        <position position="277"/>
    </location>
    <ligand>
        <name>Zn(2+)</name>
        <dbReference type="ChEBI" id="CHEBI:29105"/>
        <note>catalytic</note>
    </ligand>
</feature>
<feature type="binding site" evidence="19">
    <location>
        <begin position="259"/>
        <end position="263"/>
    </location>
    <ligand>
        <name>GTP</name>
        <dbReference type="ChEBI" id="CHEBI:37565"/>
    </ligand>
</feature>
<evidence type="ECO:0000256" key="15">
    <source>
        <dbReference type="ARBA" id="ARBA00023239"/>
    </source>
</evidence>
<feature type="domain" description="GTP cyclohydrolase II" evidence="20">
    <location>
        <begin position="215"/>
        <end position="380"/>
    </location>
</feature>
<feature type="binding site" evidence="19">
    <location>
        <position position="40"/>
    </location>
    <ligand>
        <name>D-ribulose 5-phosphate</name>
        <dbReference type="ChEBI" id="CHEBI:58121"/>
    </ligand>
</feature>
<evidence type="ECO:0000256" key="8">
    <source>
        <dbReference type="ARBA" id="ARBA00022723"/>
    </source>
</evidence>
<feature type="region of interest" description="GTP cyclohydrolase II" evidence="19">
    <location>
        <begin position="209"/>
        <end position="417"/>
    </location>
</feature>
<dbReference type="GO" id="GO:0003935">
    <property type="term" value="F:GTP cyclohydrolase II activity"/>
    <property type="evidence" value="ECO:0007669"/>
    <property type="project" value="UniProtKB-UniRule"/>
</dbReference>
<keyword evidence="8 19" id="KW-0479">Metal-binding</keyword>
<feature type="binding site" evidence="19">
    <location>
        <position position="36"/>
    </location>
    <ligand>
        <name>Mg(2+)</name>
        <dbReference type="ChEBI" id="CHEBI:18420"/>
        <label>1</label>
    </ligand>
</feature>
<comment type="function">
    <text evidence="3 19">Catalyzes the conversion of D-ribulose 5-phosphate to formate and 3,4-dihydroxy-2-butanone 4-phosphate.</text>
</comment>
<sequence>MDESQGQERVLDRIEEAIYDLMRGKVVIVVDDEDRENEGDFVALAERTTPEVMNFMITHGRGLVCLPITAERAEELDLKPMVSRNTDFHGTAFTVSIDHKDTTTGISAYERSLTVKAIMDPKATAADFRRPGHMFPLIAKKGGVLRRSGHTEAAVDLARLCGAYPAAAICEIIKEDGTMARLPDLVEIARQHDLKLISIKDLIHYRNEKENLVTREVSVRLPTDFGEFQTIAYTNEVDDKEHVALVKGEISGDEPVLVRVHSECLTGDVFHSHRCDCGPQFEAALRQIEAEGRGVLLYMRQEGRGIGLVNKLRAYKLQEQGLDTVDANLKLGFPADLRDYGIGAQILKDLGVRKIRLMTNNPRKIKGLEGYGLEVVERVPIQMPENKDNTGYLHTKQSKLGHLLKFDDIEQDENSKS</sequence>
<feature type="binding site" evidence="19">
    <location>
        <begin position="302"/>
        <end position="304"/>
    </location>
    <ligand>
        <name>GTP</name>
        <dbReference type="ChEBI" id="CHEBI:37565"/>
    </ligand>
</feature>
<dbReference type="RefSeq" id="WP_150456702.1">
    <property type="nucleotide sequence ID" value="NZ_VYKK01000004.1"/>
</dbReference>
<dbReference type="NCBIfam" id="TIGR00506">
    <property type="entry name" value="ribB"/>
    <property type="match status" value="1"/>
</dbReference>
<comment type="catalytic activity">
    <reaction evidence="18 19">
        <text>GTP + 4 H2O = 2,5-diamino-6-hydroxy-4-(5-phosphoribosylamino)-pyrimidine + formate + 2 phosphate + 3 H(+)</text>
        <dbReference type="Rhea" id="RHEA:23704"/>
        <dbReference type="ChEBI" id="CHEBI:15377"/>
        <dbReference type="ChEBI" id="CHEBI:15378"/>
        <dbReference type="ChEBI" id="CHEBI:15740"/>
        <dbReference type="ChEBI" id="CHEBI:37565"/>
        <dbReference type="ChEBI" id="CHEBI:43474"/>
        <dbReference type="ChEBI" id="CHEBI:58614"/>
        <dbReference type="EC" id="3.5.4.25"/>
    </reaction>
</comment>
<dbReference type="GO" id="GO:0000287">
    <property type="term" value="F:magnesium ion binding"/>
    <property type="evidence" value="ECO:0007669"/>
    <property type="project" value="UniProtKB-UniRule"/>
</dbReference>
<evidence type="ECO:0000256" key="17">
    <source>
        <dbReference type="ARBA" id="ARBA00043932"/>
    </source>
</evidence>
<organism evidence="21 22">
    <name type="scientific">Paenibacillus spiritus</name>
    <dbReference type="NCBI Taxonomy" id="2496557"/>
    <lineage>
        <taxon>Bacteria</taxon>
        <taxon>Bacillati</taxon>
        <taxon>Bacillota</taxon>
        <taxon>Bacilli</taxon>
        <taxon>Bacillales</taxon>
        <taxon>Paenibacillaceae</taxon>
        <taxon>Paenibacillus</taxon>
    </lineage>
</organism>
<evidence type="ECO:0000313" key="22">
    <source>
        <dbReference type="Proteomes" id="UP000367750"/>
    </source>
</evidence>
<evidence type="ECO:0000256" key="3">
    <source>
        <dbReference type="ARBA" id="ARBA00002284"/>
    </source>
</evidence>
<feature type="site" description="Essential for DHBP synthase activity" evidence="19">
    <location>
        <position position="171"/>
    </location>
</feature>
<feature type="active site" description="Proton acceptor; for GTP cyclohydrolase activity" evidence="19">
    <location>
        <position position="336"/>
    </location>
</feature>
<evidence type="ECO:0000256" key="10">
    <source>
        <dbReference type="ARBA" id="ARBA00022801"/>
    </source>
</evidence>
<dbReference type="NCBIfam" id="TIGR00505">
    <property type="entry name" value="ribA"/>
    <property type="match status" value="1"/>
</dbReference>
<comment type="cofactor">
    <cofactor evidence="19">
        <name>Mg(2+)</name>
        <dbReference type="ChEBI" id="CHEBI:18420"/>
    </cofactor>
    <cofactor evidence="19">
        <name>Mn(2+)</name>
        <dbReference type="ChEBI" id="CHEBI:29035"/>
    </cofactor>
    <text evidence="19">Binds 2 divalent metal cations per subunit. Magnesium or manganese.</text>
</comment>
<feature type="binding site" evidence="19">
    <location>
        <position position="364"/>
    </location>
    <ligand>
        <name>GTP</name>
        <dbReference type="ChEBI" id="CHEBI:37565"/>
    </ligand>
</feature>
<dbReference type="GO" id="GO:0005525">
    <property type="term" value="F:GTP binding"/>
    <property type="evidence" value="ECO:0007669"/>
    <property type="project" value="UniProtKB-KW"/>
</dbReference>
<evidence type="ECO:0000256" key="2">
    <source>
        <dbReference type="ARBA" id="ARBA00001936"/>
    </source>
</evidence>
<dbReference type="InterPro" id="IPR000422">
    <property type="entry name" value="DHBP_synthase_RibB"/>
</dbReference>
<comment type="cofactor">
    <cofactor evidence="2">
        <name>Mn(2+)</name>
        <dbReference type="ChEBI" id="CHEBI:29035"/>
    </cofactor>
</comment>
<keyword evidence="9 19" id="KW-0547">Nucleotide-binding</keyword>
<dbReference type="InterPro" id="IPR000926">
    <property type="entry name" value="RibA"/>
</dbReference>
<dbReference type="InterPro" id="IPR032677">
    <property type="entry name" value="GTP_cyclohydro_II"/>
</dbReference>
<evidence type="ECO:0000256" key="11">
    <source>
        <dbReference type="ARBA" id="ARBA00022833"/>
    </source>
</evidence>
<feature type="region of interest" description="DHBP synthase" evidence="19">
    <location>
        <begin position="1"/>
        <end position="208"/>
    </location>
</feature>
<evidence type="ECO:0000256" key="6">
    <source>
        <dbReference type="ARBA" id="ARBA00005520"/>
    </source>
</evidence>
<feature type="binding site" evidence="19">
    <location>
        <position position="324"/>
    </location>
    <ligand>
        <name>GTP</name>
        <dbReference type="ChEBI" id="CHEBI:37565"/>
    </ligand>
</feature>